<keyword evidence="11" id="KW-0028">Amino-acid biosynthesis</keyword>
<evidence type="ECO:0000256" key="10">
    <source>
        <dbReference type="ARBA" id="ARBA00022490"/>
    </source>
</evidence>
<keyword evidence="12" id="KW-0479">Metal-binding</keyword>
<comment type="cofactor">
    <cofactor evidence="2">
        <name>NAD(+)</name>
        <dbReference type="ChEBI" id="CHEBI:57540"/>
    </cofactor>
</comment>
<accession>A0ABW5XQJ8</accession>
<dbReference type="Gene3D" id="3.40.50.1970">
    <property type="match status" value="1"/>
</dbReference>
<feature type="domain" description="3-dehydroquinate synthase N-terminal" evidence="20">
    <location>
        <begin position="76"/>
        <end position="187"/>
    </location>
</feature>
<protein>
    <recommendedName>
        <fullName evidence="9 19">3-dehydroquinate synthase</fullName>
        <ecNumber evidence="8 19">4.2.3.4</ecNumber>
    </recommendedName>
</protein>
<comment type="caution">
    <text evidence="22">The sequence shown here is derived from an EMBL/GenBank/DDBJ whole genome shotgun (WGS) entry which is preliminary data.</text>
</comment>
<dbReference type="GO" id="GO:0003856">
    <property type="term" value="F:3-dehydroquinate synthase activity"/>
    <property type="evidence" value="ECO:0007669"/>
    <property type="project" value="UniProtKB-EC"/>
</dbReference>
<evidence type="ECO:0000256" key="5">
    <source>
        <dbReference type="ARBA" id="ARBA00004496"/>
    </source>
</evidence>
<comment type="function">
    <text evidence="4">Catalyzes the conversion of 3-deoxy-D-arabino-heptulosonate 7-phosphate (DAHP) to dehydroquinate (DHQ).</text>
</comment>
<gene>
    <name evidence="22" type="primary">aroB</name>
    <name evidence="22" type="ORF">ACFSYC_05785</name>
</gene>
<evidence type="ECO:0000256" key="18">
    <source>
        <dbReference type="ARBA" id="ARBA00023285"/>
    </source>
</evidence>
<evidence type="ECO:0000256" key="11">
    <source>
        <dbReference type="ARBA" id="ARBA00022605"/>
    </source>
</evidence>
<dbReference type="Pfam" id="PF24621">
    <property type="entry name" value="DHQS_C"/>
    <property type="match status" value="1"/>
</dbReference>
<evidence type="ECO:0000256" key="4">
    <source>
        <dbReference type="ARBA" id="ARBA00003485"/>
    </source>
</evidence>
<evidence type="ECO:0000256" key="7">
    <source>
        <dbReference type="ARBA" id="ARBA00005412"/>
    </source>
</evidence>
<keyword evidence="18" id="KW-0170">Cobalt</keyword>
<evidence type="ECO:0000256" key="15">
    <source>
        <dbReference type="ARBA" id="ARBA00023027"/>
    </source>
</evidence>
<keyword evidence="23" id="KW-1185">Reference proteome</keyword>
<feature type="domain" description="3-dehydroquinate synthase C-terminal" evidence="21">
    <location>
        <begin position="190"/>
        <end position="330"/>
    </location>
</feature>
<comment type="pathway">
    <text evidence="6">Metabolic intermediate biosynthesis; chorismate biosynthesis; chorismate from D-erythrose 4-phosphate and phosphoenolpyruvate: step 2/7.</text>
</comment>
<keyword evidence="16" id="KW-0057">Aromatic amino acid biosynthesis</keyword>
<evidence type="ECO:0000256" key="17">
    <source>
        <dbReference type="ARBA" id="ARBA00023239"/>
    </source>
</evidence>
<evidence type="ECO:0000313" key="23">
    <source>
        <dbReference type="Proteomes" id="UP001597601"/>
    </source>
</evidence>
<evidence type="ECO:0000256" key="6">
    <source>
        <dbReference type="ARBA" id="ARBA00004661"/>
    </source>
</evidence>
<dbReference type="Proteomes" id="UP001597601">
    <property type="component" value="Unassembled WGS sequence"/>
</dbReference>
<comment type="subcellular location">
    <subcellularLocation>
        <location evidence="5">Cytoplasm</location>
    </subcellularLocation>
</comment>
<dbReference type="RefSeq" id="WP_377124474.1">
    <property type="nucleotide sequence ID" value="NZ_JBHUON010000005.1"/>
</dbReference>
<keyword evidence="13" id="KW-0547">Nucleotide-binding</keyword>
<name>A0ABW5XQJ8_9SPHI</name>
<keyword evidence="17 22" id="KW-0456">Lyase</keyword>
<proteinExistence type="inferred from homology"/>
<dbReference type="PANTHER" id="PTHR43622">
    <property type="entry name" value="3-DEHYDROQUINATE SYNTHASE"/>
    <property type="match status" value="1"/>
</dbReference>
<evidence type="ECO:0000259" key="20">
    <source>
        <dbReference type="Pfam" id="PF01761"/>
    </source>
</evidence>
<dbReference type="InterPro" id="IPR016037">
    <property type="entry name" value="DHQ_synth_AroB"/>
</dbReference>
<evidence type="ECO:0000256" key="13">
    <source>
        <dbReference type="ARBA" id="ARBA00022741"/>
    </source>
</evidence>
<evidence type="ECO:0000256" key="14">
    <source>
        <dbReference type="ARBA" id="ARBA00022833"/>
    </source>
</evidence>
<keyword evidence="14" id="KW-0862">Zinc</keyword>
<dbReference type="Gene3D" id="1.20.1090.10">
    <property type="entry name" value="Dehydroquinate synthase-like - alpha domain"/>
    <property type="match status" value="1"/>
</dbReference>
<evidence type="ECO:0000256" key="9">
    <source>
        <dbReference type="ARBA" id="ARBA00017684"/>
    </source>
</evidence>
<dbReference type="CDD" id="cd08195">
    <property type="entry name" value="DHQS"/>
    <property type="match status" value="1"/>
</dbReference>
<dbReference type="PANTHER" id="PTHR43622:SF7">
    <property type="entry name" value="3-DEHYDROQUINATE SYNTHASE, CHLOROPLASTIC"/>
    <property type="match status" value="1"/>
</dbReference>
<dbReference type="SUPFAM" id="SSF56796">
    <property type="entry name" value="Dehydroquinate synthase-like"/>
    <property type="match status" value="1"/>
</dbReference>
<evidence type="ECO:0000256" key="2">
    <source>
        <dbReference type="ARBA" id="ARBA00001911"/>
    </source>
</evidence>
<dbReference type="InterPro" id="IPR030963">
    <property type="entry name" value="DHQ_synth_fam"/>
</dbReference>
<evidence type="ECO:0000259" key="21">
    <source>
        <dbReference type="Pfam" id="PF24621"/>
    </source>
</evidence>
<comment type="similarity">
    <text evidence="7">Belongs to the sugar phosphate cyclases superfamily. Dehydroquinate synthase family.</text>
</comment>
<evidence type="ECO:0000256" key="3">
    <source>
        <dbReference type="ARBA" id="ARBA00001941"/>
    </source>
</evidence>
<evidence type="ECO:0000256" key="19">
    <source>
        <dbReference type="NCBIfam" id="TIGR01357"/>
    </source>
</evidence>
<dbReference type="EMBL" id="JBHUON010000005">
    <property type="protein sequence ID" value="MFD2864193.1"/>
    <property type="molecule type" value="Genomic_DNA"/>
</dbReference>
<keyword evidence="15" id="KW-0520">NAD</keyword>
<dbReference type="EC" id="4.2.3.4" evidence="8 19"/>
<dbReference type="InterPro" id="IPR030960">
    <property type="entry name" value="DHQS/DOIS_N"/>
</dbReference>
<evidence type="ECO:0000256" key="12">
    <source>
        <dbReference type="ARBA" id="ARBA00022723"/>
    </source>
</evidence>
<dbReference type="InterPro" id="IPR050071">
    <property type="entry name" value="Dehydroquinate_synthase"/>
</dbReference>
<comment type="catalytic activity">
    <reaction evidence="1">
        <text>7-phospho-2-dehydro-3-deoxy-D-arabino-heptonate = 3-dehydroquinate + phosphate</text>
        <dbReference type="Rhea" id="RHEA:21968"/>
        <dbReference type="ChEBI" id="CHEBI:32364"/>
        <dbReference type="ChEBI" id="CHEBI:43474"/>
        <dbReference type="ChEBI" id="CHEBI:58394"/>
        <dbReference type="EC" id="4.2.3.4"/>
    </reaction>
</comment>
<evidence type="ECO:0000256" key="16">
    <source>
        <dbReference type="ARBA" id="ARBA00023141"/>
    </source>
</evidence>
<comment type="cofactor">
    <cofactor evidence="3">
        <name>Co(2+)</name>
        <dbReference type="ChEBI" id="CHEBI:48828"/>
    </cofactor>
</comment>
<organism evidence="22 23">
    <name type="scientific">Mucilaginibacter antarcticus</name>
    <dbReference type="NCBI Taxonomy" id="1855725"/>
    <lineage>
        <taxon>Bacteria</taxon>
        <taxon>Pseudomonadati</taxon>
        <taxon>Bacteroidota</taxon>
        <taxon>Sphingobacteriia</taxon>
        <taxon>Sphingobacteriales</taxon>
        <taxon>Sphingobacteriaceae</taxon>
        <taxon>Mucilaginibacter</taxon>
    </lineage>
</organism>
<evidence type="ECO:0000256" key="1">
    <source>
        <dbReference type="ARBA" id="ARBA00001393"/>
    </source>
</evidence>
<dbReference type="Pfam" id="PF01761">
    <property type="entry name" value="DHQ_synthase"/>
    <property type="match status" value="1"/>
</dbReference>
<keyword evidence="10" id="KW-0963">Cytoplasm</keyword>
<dbReference type="NCBIfam" id="TIGR01357">
    <property type="entry name" value="aroB"/>
    <property type="match status" value="1"/>
</dbReference>
<reference evidence="23" key="1">
    <citation type="journal article" date="2019" name="Int. J. Syst. Evol. Microbiol.">
        <title>The Global Catalogue of Microorganisms (GCM) 10K type strain sequencing project: providing services to taxonomists for standard genome sequencing and annotation.</title>
        <authorList>
            <consortium name="The Broad Institute Genomics Platform"/>
            <consortium name="The Broad Institute Genome Sequencing Center for Infectious Disease"/>
            <person name="Wu L."/>
            <person name="Ma J."/>
        </authorList>
    </citation>
    <scope>NUCLEOTIDE SEQUENCE [LARGE SCALE GENOMIC DNA]</scope>
    <source>
        <strain evidence="23">KCTC 52232</strain>
    </source>
</reference>
<evidence type="ECO:0000313" key="22">
    <source>
        <dbReference type="EMBL" id="MFD2864193.1"/>
    </source>
</evidence>
<evidence type="ECO:0000256" key="8">
    <source>
        <dbReference type="ARBA" id="ARBA00013031"/>
    </source>
</evidence>
<dbReference type="PIRSF" id="PIRSF001455">
    <property type="entry name" value="DHQ_synth"/>
    <property type="match status" value="1"/>
</dbReference>
<dbReference type="InterPro" id="IPR056179">
    <property type="entry name" value="DHQS_C"/>
</dbReference>
<sequence>MMSTTDTETYTVDAIMDTIESNNYHIYFEDSLTALRTFVANGNYSRFFVLTDENTAQYCLPLLREKLGDPENFDLIEIPAGEESKDIDFCIGVWKMLIDFGADRQSLLINLGGGVISDLGGFAASTFKRGIDFVHVPTTLLSQVDASVGGKTGIDIDSIKNIIGTFTQPKAVFIEQQFLKTLPARQILSGNAEMLKHGLICDEEYWNLLKTSDLENPTAALVYKSVQIKNKIVLEDPHEKNIRKALNFGHTIGHAVETWSLINDKDSLSHGEAIAIGMICEAYLAHKKTGLSAAELEEITRTLTNLYPRYELKMEHSATLLEYMLKDKKNQNGKINCTLLSTIGQFNIDNVCTNDELLEGLNYYASL</sequence>